<evidence type="ECO:0000313" key="3">
    <source>
        <dbReference type="Proteomes" id="UP001155110"/>
    </source>
</evidence>
<protein>
    <submittedName>
        <fullName evidence="2">Uncharacterized protein</fullName>
    </submittedName>
</protein>
<dbReference type="RefSeq" id="WP_259258426.1">
    <property type="nucleotide sequence ID" value="NZ_JANTZM010000008.1"/>
</dbReference>
<comment type="caution">
    <text evidence="2">The sequence shown here is derived from an EMBL/GenBank/DDBJ whole genome shotgun (WGS) entry which is preliminary data.</text>
</comment>
<evidence type="ECO:0000256" key="1">
    <source>
        <dbReference type="SAM" id="MobiDB-lite"/>
    </source>
</evidence>
<gene>
    <name evidence="2" type="ORF">GGP99_001944</name>
</gene>
<accession>A0AAW5P9H5</accession>
<name>A0AAW5P9H5_9BACT</name>
<dbReference type="Proteomes" id="UP001155110">
    <property type="component" value="Unassembled WGS sequence"/>
</dbReference>
<proteinExistence type="predicted"/>
<evidence type="ECO:0000313" key="2">
    <source>
        <dbReference type="EMBL" id="MCS4157977.1"/>
    </source>
</evidence>
<dbReference type="EMBL" id="JANTZM010000008">
    <property type="protein sequence ID" value="MCS4157977.1"/>
    <property type="molecule type" value="Genomic_DNA"/>
</dbReference>
<dbReference type="AlphaFoldDB" id="A0AAW5P9H5"/>
<sequence length="53" mass="6191">MDEAEDEAVRRTHQNLPDEIGGQIEDLEEEIEDHVEVDLKLSVDAHSWTRYRA</sequence>
<organism evidence="2 3">
    <name type="scientific">Salinibacter ruber</name>
    <dbReference type="NCBI Taxonomy" id="146919"/>
    <lineage>
        <taxon>Bacteria</taxon>
        <taxon>Pseudomonadati</taxon>
        <taxon>Rhodothermota</taxon>
        <taxon>Rhodothermia</taxon>
        <taxon>Rhodothermales</taxon>
        <taxon>Salinibacteraceae</taxon>
        <taxon>Salinibacter</taxon>
    </lineage>
</organism>
<feature type="region of interest" description="Disordered" evidence="1">
    <location>
        <begin position="1"/>
        <end position="20"/>
    </location>
</feature>
<reference evidence="2" key="1">
    <citation type="submission" date="2022-08" db="EMBL/GenBank/DDBJ databases">
        <title>Genomic Encyclopedia of Type Strains, Phase V (KMG-V): Genome sequencing to study the core and pangenomes of soil and plant-associated prokaryotes.</title>
        <authorList>
            <person name="Whitman W."/>
        </authorList>
    </citation>
    <scope>NUCLEOTIDE SEQUENCE</scope>
    <source>
        <strain evidence="2">SP3002</strain>
    </source>
</reference>